<evidence type="ECO:0000256" key="2">
    <source>
        <dbReference type="ARBA" id="ARBA00007090"/>
    </source>
</evidence>
<gene>
    <name evidence="20" type="ORF">A2866_01090</name>
</gene>
<evidence type="ECO:0000256" key="9">
    <source>
        <dbReference type="ARBA" id="ARBA00022801"/>
    </source>
</evidence>
<sequence length="807" mass="90775">MKKGSGQGFGLHWQSLLTIFFKALYFLINFFILVGELTRRIIVAPFLVVFRFYSSIRSLSLPKVTLPSYTIPKLTLPKFSLPKFKIPSFTFPSLRLHSIGNRWKRLIEPFRSMSKFVITLPLPRLPRWPKVSLPKITRVQKIQKPKAKTGVFTYLMLKFKYFLLGSIVTLSFVFIYQSYLFVKALPSPENIGKINYALSTHIFDRNGKLLYEIYKDQNRTPIQISEIPDYVKEATIAIEDKDFYNHKGIAIISGVLRAVRETVLKGDLQGGSTITQQLVKTALLSPERTIQRKVKEIILALWAEQLFTKDEILEMYLNQVPYGGSAYGVEEAAKTYFGKSVKDLTLSEAALLAGLPQAPSIYSPYINPKLALQRRNEVLLQMRELEFITEGTMKNARKDNLNIIPLKTKLVAPHFVFYVKSELEDQYGVKQVEEGGLKVTTTLDLTIQEEAEKILQEELARVKSLNITNGAILITRPHTGEILAMVGSVDYFNPPYGAFNVTTALRQPGSSIKPLMYSLALQQNYTAATIIDDSPTTFASPGTTPYRPVNYDGRTHGRVPLRLALANSYNIPAVKVLNTLGVQNFVQHAQKMGISTWNDPSRFGLSLTLGGGEVRMVDMARAFGVFANQGNKIDLSYILKLQNAHGDMISELSPNRMSVLNEGVSYIISDILSDNFARQLAFGARSALEIPGYKVAVKTGTTDEMKDNWTIGYTPEFLVAVWVGNNDNTPMNRALVSGITGAAPIWNRTMTYLLKNYGNSAVWYPKPDNIVEKPCYYGRTEYFISGTEQLTSCREQLFKPTPTPQKN</sequence>
<evidence type="ECO:0000256" key="14">
    <source>
        <dbReference type="ARBA" id="ARBA00023316"/>
    </source>
</evidence>
<evidence type="ECO:0000256" key="13">
    <source>
        <dbReference type="ARBA" id="ARBA00023268"/>
    </source>
</evidence>
<evidence type="ECO:0000256" key="4">
    <source>
        <dbReference type="ARBA" id="ARBA00022475"/>
    </source>
</evidence>
<dbReference type="GO" id="GO:0006508">
    <property type="term" value="P:proteolysis"/>
    <property type="evidence" value="ECO:0007669"/>
    <property type="project" value="UniProtKB-KW"/>
</dbReference>
<keyword evidence="10" id="KW-0133">Cell shape</keyword>
<keyword evidence="7" id="KW-0328">Glycosyltransferase</keyword>
<dbReference type="InterPro" id="IPR023346">
    <property type="entry name" value="Lysozyme-like_dom_sf"/>
</dbReference>
<dbReference type="Pfam" id="PF00912">
    <property type="entry name" value="Transgly"/>
    <property type="match status" value="1"/>
</dbReference>
<dbReference type="InterPro" id="IPR036950">
    <property type="entry name" value="PBP_transglycosylase"/>
</dbReference>
<evidence type="ECO:0000259" key="19">
    <source>
        <dbReference type="Pfam" id="PF00912"/>
    </source>
</evidence>
<evidence type="ECO:0000313" key="20">
    <source>
        <dbReference type="EMBL" id="OGK20104.1"/>
    </source>
</evidence>
<evidence type="ECO:0000256" key="7">
    <source>
        <dbReference type="ARBA" id="ARBA00022676"/>
    </source>
</evidence>
<evidence type="ECO:0000256" key="12">
    <source>
        <dbReference type="ARBA" id="ARBA00023136"/>
    </source>
</evidence>
<dbReference type="InterPro" id="IPR001460">
    <property type="entry name" value="PCN-bd_Tpept"/>
</dbReference>
<evidence type="ECO:0000256" key="5">
    <source>
        <dbReference type="ARBA" id="ARBA00022645"/>
    </source>
</evidence>
<comment type="catalytic activity">
    <reaction evidence="16">
        <text>[GlcNAc-(1-&gt;4)-Mur2Ac(oyl-L-Ala-gamma-D-Glu-L-Lys-D-Ala-D-Ala)](n)-di-trans,octa-cis-undecaprenyl diphosphate + beta-D-GlcNAc-(1-&gt;4)-Mur2Ac(oyl-L-Ala-gamma-D-Glu-L-Lys-D-Ala-D-Ala)-di-trans,octa-cis-undecaprenyl diphosphate = [GlcNAc-(1-&gt;4)-Mur2Ac(oyl-L-Ala-gamma-D-Glu-L-Lys-D-Ala-D-Ala)](n+1)-di-trans,octa-cis-undecaprenyl diphosphate + di-trans,octa-cis-undecaprenyl diphosphate + H(+)</text>
        <dbReference type="Rhea" id="RHEA:23708"/>
        <dbReference type="Rhea" id="RHEA-COMP:9602"/>
        <dbReference type="Rhea" id="RHEA-COMP:9603"/>
        <dbReference type="ChEBI" id="CHEBI:15378"/>
        <dbReference type="ChEBI" id="CHEBI:58405"/>
        <dbReference type="ChEBI" id="CHEBI:60033"/>
        <dbReference type="ChEBI" id="CHEBI:78435"/>
        <dbReference type="EC" id="2.4.99.28"/>
    </reaction>
</comment>
<keyword evidence="6" id="KW-0645">Protease</keyword>
<comment type="similarity">
    <text evidence="3">In the N-terminal section; belongs to the glycosyltransferase 51 family.</text>
</comment>
<dbReference type="InterPro" id="IPR001264">
    <property type="entry name" value="Glyco_trans_51"/>
</dbReference>
<evidence type="ECO:0000256" key="1">
    <source>
        <dbReference type="ARBA" id="ARBA00004236"/>
    </source>
</evidence>
<dbReference type="GO" id="GO:0071555">
    <property type="term" value="P:cell wall organization"/>
    <property type="evidence" value="ECO:0007669"/>
    <property type="project" value="UniProtKB-KW"/>
</dbReference>
<feature type="domain" description="Penicillin-binding protein transpeptidase" evidence="18">
    <location>
        <begin position="470"/>
        <end position="727"/>
    </location>
</feature>
<feature type="transmembrane region" description="Helical" evidence="17">
    <location>
        <begin position="12"/>
        <end position="31"/>
    </location>
</feature>
<dbReference type="FunFam" id="1.10.3810.10:FF:000001">
    <property type="entry name" value="Penicillin-binding protein 1A"/>
    <property type="match status" value="1"/>
</dbReference>
<evidence type="ECO:0000259" key="18">
    <source>
        <dbReference type="Pfam" id="PF00905"/>
    </source>
</evidence>
<keyword evidence="14" id="KW-0961">Cell wall biogenesis/degradation</keyword>
<keyword evidence="17" id="KW-1133">Transmembrane helix</keyword>
<evidence type="ECO:0000313" key="21">
    <source>
        <dbReference type="Proteomes" id="UP000177026"/>
    </source>
</evidence>
<evidence type="ECO:0000256" key="15">
    <source>
        <dbReference type="ARBA" id="ARBA00034000"/>
    </source>
</evidence>
<evidence type="ECO:0000256" key="16">
    <source>
        <dbReference type="ARBA" id="ARBA00049902"/>
    </source>
</evidence>
<protein>
    <submittedName>
        <fullName evidence="20">Uncharacterized protein</fullName>
    </submittedName>
</protein>
<dbReference type="PANTHER" id="PTHR32282">
    <property type="entry name" value="BINDING PROTEIN TRANSPEPTIDASE, PUTATIVE-RELATED"/>
    <property type="match status" value="1"/>
</dbReference>
<dbReference type="Proteomes" id="UP000177026">
    <property type="component" value="Unassembled WGS sequence"/>
</dbReference>
<dbReference type="GO" id="GO:0008360">
    <property type="term" value="P:regulation of cell shape"/>
    <property type="evidence" value="ECO:0007669"/>
    <property type="project" value="UniProtKB-KW"/>
</dbReference>
<keyword evidence="4" id="KW-1003">Cell membrane</keyword>
<dbReference type="PANTHER" id="PTHR32282:SF11">
    <property type="entry name" value="PENICILLIN-BINDING PROTEIN 1B"/>
    <property type="match status" value="1"/>
</dbReference>
<name>A0A1F7GMQ5_9BACT</name>
<dbReference type="Pfam" id="PF00905">
    <property type="entry name" value="Transpeptidase"/>
    <property type="match status" value="1"/>
</dbReference>
<dbReference type="AlphaFoldDB" id="A0A1F7GMQ5"/>
<keyword evidence="5" id="KW-0121">Carboxypeptidase</keyword>
<feature type="domain" description="Glycosyl transferase family 51" evidence="19">
    <location>
        <begin position="207"/>
        <end position="382"/>
    </location>
</feature>
<proteinExistence type="inferred from homology"/>
<evidence type="ECO:0000256" key="6">
    <source>
        <dbReference type="ARBA" id="ARBA00022670"/>
    </source>
</evidence>
<evidence type="ECO:0000256" key="10">
    <source>
        <dbReference type="ARBA" id="ARBA00022960"/>
    </source>
</evidence>
<comment type="caution">
    <text evidence="20">The sequence shown here is derived from an EMBL/GenBank/DDBJ whole genome shotgun (WGS) entry which is preliminary data.</text>
</comment>
<dbReference type="GO" id="GO:0008955">
    <property type="term" value="F:peptidoglycan glycosyltransferase activity"/>
    <property type="evidence" value="ECO:0007669"/>
    <property type="project" value="UniProtKB-EC"/>
</dbReference>
<keyword evidence="11" id="KW-0573">Peptidoglycan synthesis</keyword>
<comment type="catalytic activity">
    <reaction evidence="15">
        <text>Preferential cleavage: (Ac)2-L-Lys-D-Ala-|-D-Ala. Also transpeptidation of peptidyl-alanyl moieties that are N-acyl substituents of D-alanine.</text>
        <dbReference type="EC" id="3.4.16.4"/>
    </reaction>
</comment>
<evidence type="ECO:0000256" key="17">
    <source>
        <dbReference type="SAM" id="Phobius"/>
    </source>
</evidence>
<dbReference type="NCBIfam" id="TIGR02074">
    <property type="entry name" value="PBP_1a_fam"/>
    <property type="match status" value="1"/>
</dbReference>
<dbReference type="GO" id="GO:0030288">
    <property type="term" value="C:outer membrane-bounded periplasmic space"/>
    <property type="evidence" value="ECO:0007669"/>
    <property type="project" value="TreeGrafter"/>
</dbReference>
<dbReference type="EMBL" id="MFZI01000040">
    <property type="protein sequence ID" value="OGK20104.1"/>
    <property type="molecule type" value="Genomic_DNA"/>
</dbReference>
<dbReference type="InterPro" id="IPR012338">
    <property type="entry name" value="Beta-lactam/transpept-like"/>
</dbReference>
<keyword evidence="9" id="KW-0378">Hydrolase</keyword>
<keyword evidence="17" id="KW-0812">Transmembrane</keyword>
<evidence type="ECO:0000256" key="11">
    <source>
        <dbReference type="ARBA" id="ARBA00022984"/>
    </source>
</evidence>
<dbReference type="InterPro" id="IPR050396">
    <property type="entry name" value="Glycosyltr_51/Transpeptidase"/>
</dbReference>
<comment type="similarity">
    <text evidence="2">In the C-terminal section; belongs to the transpeptidase family.</text>
</comment>
<dbReference type="GO" id="GO:0009252">
    <property type="term" value="P:peptidoglycan biosynthetic process"/>
    <property type="evidence" value="ECO:0007669"/>
    <property type="project" value="UniProtKB-KW"/>
</dbReference>
<dbReference type="GO" id="GO:0009002">
    <property type="term" value="F:serine-type D-Ala-D-Ala carboxypeptidase activity"/>
    <property type="evidence" value="ECO:0007669"/>
    <property type="project" value="UniProtKB-EC"/>
</dbReference>
<dbReference type="SUPFAM" id="SSF56601">
    <property type="entry name" value="beta-lactamase/transpeptidase-like"/>
    <property type="match status" value="1"/>
</dbReference>
<dbReference type="SUPFAM" id="SSF53955">
    <property type="entry name" value="Lysozyme-like"/>
    <property type="match status" value="1"/>
</dbReference>
<evidence type="ECO:0000256" key="8">
    <source>
        <dbReference type="ARBA" id="ARBA00022679"/>
    </source>
</evidence>
<dbReference type="GO" id="GO:0005886">
    <property type="term" value="C:plasma membrane"/>
    <property type="evidence" value="ECO:0007669"/>
    <property type="project" value="UniProtKB-SubCell"/>
</dbReference>
<comment type="subcellular location">
    <subcellularLocation>
        <location evidence="1">Cell membrane</location>
    </subcellularLocation>
</comment>
<keyword evidence="13" id="KW-0511">Multifunctional enzyme</keyword>
<dbReference type="Gene3D" id="1.10.3810.10">
    <property type="entry name" value="Biosynthetic peptidoglycan transglycosylase-like"/>
    <property type="match status" value="1"/>
</dbReference>
<dbReference type="Gene3D" id="3.40.710.10">
    <property type="entry name" value="DD-peptidase/beta-lactamase superfamily"/>
    <property type="match status" value="1"/>
</dbReference>
<keyword evidence="8" id="KW-0808">Transferase</keyword>
<evidence type="ECO:0000256" key="3">
    <source>
        <dbReference type="ARBA" id="ARBA00007739"/>
    </source>
</evidence>
<feature type="transmembrane region" description="Helical" evidence="17">
    <location>
        <begin position="161"/>
        <end position="182"/>
    </location>
</feature>
<dbReference type="GO" id="GO:0008658">
    <property type="term" value="F:penicillin binding"/>
    <property type="evidence" value="ECO:0007669"/>
    <property type="project" value="InterPro"/>
</dbReference>
<reference evidence="20 21" key="1">
    <citation type="journal article" date="2016" name="Nat. Commun.">
        <title>Thousands of microbial genomes shed light on interconnected biogeochemical processes in an aquifer system.</title>
        <authorList>
            <person name="Anantharaman K."/>
            <person name="Brown C.T."/>
            <person name="Hug L.A."/>
            <person name="Sharon I."/>
            <person name="Castelle C.J."/>
            <person name="Probst A.J."/>
            <person name="Thomas B.C."/>
            <person name="Singh A."/>
            <person name="Wilkins M.J."/>
            <person name="Karaoz U."/>
            <person name="Brodie E.L."/>
            <person name="Williams K.H."/>
            <person name="Hubbard S.S."/>
            <person name="Banfield J.F."/>
        </authorList>
    </citation>
    <scope>NUCLEOTIDE SEQUENCE [LARGE SCALE GENOMIC DNA]</scope>
</reference>
<keyword evidence="12 17" id="KW-0472">Membrane</keyword>
<accession>A0A1F7GMQ5</accession>
<organism evidence="20 21">
    <name type="scientific">Candidatus Roizmanbacteria bacterium RIFCSPHIGHO2_01_FULL_39_8</name>
    <dbReference type="NCBI Taxonomy" id="1802033"/>
    <lineage>
        <taxon>Bacteria</taxon>
        <taxon>Candidatus Roizmaniibacteriota</taxon>
    </lineage>
</organism>